<reference evidence="1" key="1">
    <citation type="submission" date="2022-01" db="EMBL/GenBank/DDBJ databases">
        <authorList>
            <person name="Criscuolo A."/>
        </authorList>
    </citation>
    <scope>NUCLEOTIDE SEQUENCE</scope>
    <source>
        <strain evidence="1">CIP111893</strain>
    </source>
</reference>
<dbReference type="InterPro" id="IPR032720">
    <property type="entry name" value="Cys_rich_CWC"/>
</dbReference>
<accession>A0ABM9CM82</accession>
<dbReference type="Pfam" id="PF14375">
    <property type="entry name" value="Cys_rich_CWC"/>
    <property type="match status" value="1"/>
</dbReference>
<comment type="caution">
    <text evidence="1">The sequence shown here is derived from an EMBL/GenBank/DDBJ whole genome shotgun (WGS) entry which is preliminary data.</text>
</comment>
<keyword evidence="2" id="KW-1185">Reference proteome</keyword>
<gene>
    <name evidence="1" type="ORF">PAECIP111893_04219</name>
</gene>
<dbReference type="Proteomes" id="UP000838686">
    <property type="component" value="Unassembled WGS sequence"/>
</dbReference>
<evidence type="ECO:0000313" key="2">
    <source>
        <dbReference type="Proteomes" id="UP000838686"/>
    </source>
</evidence>
<evidence type="ECO:0000313" key="1">
    <source>
        <dbReference type="EMBL" id="CAH1216975.1"/>
    </source>
</evidence>
<dbReference type="EMBL" id="CAKMMF010000027">
    <property type="protein sequence ID" value="CAH1216975.1"/>
    <property type="molecule type" value="Genomic_DNA"/>
</dbReference>
<evidence type="ECO:0008006" key="3">
    <source>
        <dbReference type="Google" id="ProtNLM"/>
    </source>
</evidence>
<organism evidence="1 2">
    <name type="scientific">Paenibacillus plantiphilus</name>
    <dbReference type="NCBI Taxonomy" id="2905650"/>
    <lineage>
        <taxon>Bacteria</taxon>
        <taxon>Bacillati</taxon>
        <taxon>Bacillota</taxon>
        <taxon>Bacilli</taxon>
        <taxon>Bacillales</taxon>
        <taxon>Paenibacillaceae</taxon>
        <taxon>Paenibacillus</taxon>
    </lineage>
</organism>
<sequence length="71" mass="7618">MAADTASNCPICNNDNSCGNIAGKAHGACWCSQAFFPEAIFARVPENQRGQACICQGCLEKFKKDNHPSII</sequence>
<proteinExistence type="predicted"/>
<dbReference type="RefSeq" id="WP_236344592.1">
    <property type="nucleotide sequence ID" value="NZ_CAKMMF010000027.1"/>
</dbReference>
<name>A0ABM9CM82_9BACL</name>
<protein>
    <recommendedName>
        <fullName evidence="3">Cysteine-rich CWC</fullName>
    </recommendedName>
</protein>